<dbReference type="Proteomes" id="UP001159363">
    <property type="component" value="Chromosome 6"/>
</dbReference>
<gene>
    <name evidence="2" type="ORF">PR048_019389</name>
</gene>
<comment type="caution">
    <text evidence="2">The sequence shown here is derived from an EMBL/GenBank/DDBJ whole genome shotgun (WGS) entry which is preliminary data.</text>
</comment>
<proteinExistence type="predicted"/>
<organism evidence="2 3">
    <name type="scientific">Dryococelus australis</name>
    <dbReference type="NCBI Taxonomy" id="614101"/>
    <lineage>
        <taxon>Eukaryota</taxon>
        <taxon>Metazoa</taxon>
        <taxon>Ecdysozoa</taxon>
        <taxon>Arthropoda</taxon>
        <taxon>Hexapoda</taxon>
        <taxon>Insecta</taxon>
        <taxon>Pterygota</taxon>
        <taxon>Neoptera</taxon>
        <taxon>Polyneoptera</taxon>
        <taxon>Phasmatodea</taxon>
        <taxon>Verophasmatodea</taxon>
        <taxon>Anareolatae</taxon>
        <taxon>Phasmatidae</taxon>
        <taxon>Eurycanthinae</taxon>
        <taxon>Dryococelus</taxon>
    </lineage>
</organism>
<accession>A0ABQ9H3D4</accession>
<feature type="compositionally biased region" description="Polar residues" evidence="1">
    <location>
        <begin position="148"/>
        <end position="161"/>
    </location>
</feature>
<keyword evidence="3" id="KW-1185">Reference proteome</keyword>
<evidence type="ECO:0000256" key="1">
    <source>
        <dbReference type="SAM" id="MobiDB-lite"/>
    </source>
</evidence>
<feature type="region of interest" description="Disordered" evidence="1">
    <location>
        <begin position="133"/>
        <end position="164"/>
    </location>
</feature>
<reference evidence="2 3" key="1">
    <citation type="submission" date="2023-02" db="EMBL/GenBank/DDBJ databases">
        <title>LHISI_Scaffold_Assembly.</title>
        <authorList>
            <person name="Stuart O.P."/>
            <person name="Cleave R."/>
            <person name="Magrath M.J.L."/>
            <person name="Mikheyev A.S."/>
        </authorList>
    </citation>
    <scope>NUCLEOTIDE SEQUENCE [LARGE SCALE GENOMIC DNA]</scope>
    <source>
        <strain evidence="2">Daus_M_001</strain>
        <tissue evidence="2">Leg muscle</tissue>
    </source>
</reference>
<sequence>MTAGSALSIAIHARFTRPQYGPYVMSYALQIALLAGGHKDEGTAAFISTAACRSSPLNMAFLSQALNSPTNFCTQYKTKSPVHVCLCIRLRLRNYLMNFDTVSTIILRISSGRFRHSSLGIRPDLAGRVLEMQTNSSDRSSEARRKGLSQSGAPRANSSELPSRFRRFSPPGFPHLACISPTTQLRKLPSFSFLSQESHKREWIGTHDATDYGPFLLSASSLLYSPILCETFVAGSTLLREVGQLALAPNFAEVQGEDSSVSWVFQTSDEREYEIPLTFAHDSTFSAVKNFLPQLKDIKEYPLSRFRYSESDGVLILLRLSLSLSDFERPTGRIINLCRWVVANGKTPSTAASKSGPRGLLVLSRRCRSGGWIKDGREPPLSQSYIISTPASISFPRERCFPKQLGSPGEVARLCALAWPAPATVDSDSEDKISYNESEIDPVCDETASNDSTVDDLLLVRQAFYASVMCMWEKELAQIHVKD</sequence>
<evidence type="ECO:0000313" key="2">
    <source>
        <dbReference type="EMBL" id="KAJ8878803.1"/>
    </source>
</evidence>
<protein>
    <submittedName>
        <fullName evidence="2">Uncharacterized protein</fullName>
    </submittedName>
</protein>
<name>A0ABQ9H3D4_9NEOP</name>
<dbReference type="EMBL" id="JARBHB010000007">
    <property type="protein sequence ID" value="KAJ8878803.1"/>
    <property type="molecule type" value="Genomic_DNA"/>
</dbReference>
<evidence type="ECO:0000313" key="3">
    <source>
        <dbReference type="Proteomes" id="UP001159363"/>
    </source>
</evidence>